<comment type="caution">
    <text evidence="1">The sequence shown here is derived from an EMBL/GenBank/DDBJ whole genome shotgun (WGS) entry which is preliminary data.</text>
</comment>
<name>A0ABS7LSY5_9HYPH</name>
<proteinExistence type="predicted"/>
<evidence type="ECO:0000313" key="1">
    <source>
        <dbReference type="EMBL" id="MBY3594264.1"/>
    </source>
</evidence>
<dbReference type="EMBL" id="JABTXI010000026">
    <property type="protein sequence ID" value="MBY3594264.1"/>
    <property type="molecule type" value="Genomic_DNA"/>
</dbReference>
<sequence>MIANDNKINGRTVDYTKTLEFLAHHLMAPGCRVVLDEQQFEVLKAYLNHIESIGDDTNFQLEMCVDYRDSENTGGYGVSWDNDGSRYQDDLIDAMMVDMTQNLGFRAGSIFREGHITNLEDIDGRIEEIKARISAKYGLS</sequence>
<evidence type="ECO:0000313" key="2">
    <source>
        <dbReference type="Proteomes" id="UP000720124"/>
    </source>
</evidence>
<reference evidence="1 2" key="1">
    <citation type="submission" date="2020-06" db="EMBL/GenBank/DDBJ databases">
        <title>Global-level population genomics: horizontal gene transfer, symbiosis and evolution in Rhizobia.</title>
        <authorList>
            <person name="Gai Y."/>
        </authorList>
    </citation>
    <scope>NUCLEOTIDE SEQUENCE [LARGE SCALE GENOMIC DNA]</scope>
    <source>
        <strain evidence="1 2">PLR6_1b</strain>
    </source>
</reference>
<accession>A0ABS7LSY5</accession>
<gene>
    <name evidence="1" type="ORF">HJA87_31170</name>
</gene>
<protein>
    <submittedName>
        <fullName evidence="1">Uncharacterized protein</fullName>
    </submittedName>
</protein>
<keyword evidence="2" id="KW-1185">Reference proteome</keyword>
<dbReference type="Proteomes" id="UP000720124">
    <property type="component" value="Unassembled WGS sequence"/>
</dbReference>
<dbReference type="RefSeq" id="WP_222012557.1">
    <property type="nucleotide sequence ID" value="NZ_JABTXI010000026.1"/>
</dbReference>
<organism evidence="1 2">
    <name type="scientific">Rhizobium bangladeshense</name>
    <dbReference type="NCBI Taxonomy" id="1138189"/>
    <lineage>
        <taxon>Bacteria</taxon>
        <taxon>Pseudomonadati</taxon>
        <taxon>Pseudomonadota</taxon>
        <taxon>Alphaproteobacteria</taxon>
        <taxon>Hyphomicrobiales</taxon>
        <taxon>Rhizobiaceae</taxon>
        <taxon>Rhizobium/Agrobacterium group</taxon>
        <taxon>Rhizobium</taxon>
    </lineage>
</organism>